<sequence length="166" mass="19016">MHEHTNYVVCNRAEFGSFFEGSSQAEVLNKDFEAITVASSMNKVILDPKSFKNIAWNTQVWDEIIDWTSSYPQKEDSQQRSEDLVQQIKTDGFPHFSSLLERAMEDGTENAEIFKRRATELAEKLQGDPEARGIVDELTKTYQSHLKSYNFTLDVIQGVIDSMQQV</sequence>
<keyword evidence="2" id="KW-1185">Reference proteome</keyword>
<organism evidence="1 2">
    <name type="scientific">Fusarium oxysporum f. sp. raphani 54005</name>
    <dbReference type="NCBI Taxonomy" id="1089458"/>
    <lineage>
        <taxon>Eukaryota</taxon>
        <taxon>Fungi</taxon>
        <taxon>Dikarya</taxon>
        <taxon>Ascomycota</taxon>
        <taxon>Pezizomycotina</taxon>
        <taxon>Sordariomycetes</taxon>
        <taxon>Hypocreomycetidae</taxon>
        <taxon>Hypocreales</taxon>
        <taxon>Nectriaceae</taxon>
        <taxon>Fusarium</taxon>
        <taxon>Fusarium oxysporum species complex</taxon>
    </lineage>
</organism>
<accession>X0B5H5</accession>
<dbReference type="HOGENOM" id="CLU_1610799_0_0_1"/>
<reference evidence="1 2" key="1">
    <citation type="submission" date="2011-11" db="EMBL/GenBank/DDBJ databases">
        <title>The Genome Sequence of Fusarium oxysporum PHW815.</title>
        <authorList>
            <consortium name="The Broad Institute Genome Sequencing Platform"/>
            <person name="Ma L.-J."/>
            <person name="Gale L.R."/>
            <person name="Schwartz D.C."/>
            <person name="Zhou S."/>
            <person name="Corby-Kistler H."/>
            <person name="Young S.K."/>
            <person name="Zeng Q."/>
            <person name="Gargeya S."/>
            <person name="Fitzgerald M."/>
            <person name="Haas B."/>
            <person name="Abouelleil A."/>
            <person name="Alvarado L."/>
            <person name="Arachchi H.M."/>
            <person name="Berlin A."/>
            <person name="Brown A."/>
            <person name="Chapman S.B."/>
            <person name="Chen Z."/>
            <person name="Dunbar C."/>
            <person name="Freedman E."/>
            <person name="Gearin G."/>
            <person name="Goldberg J."/>
            <person name="Griggs A."/>
            <person name="Gujja S."/>
            <person name="Heiman D."/>
            <person name="Howarth C."/>
            <person name="Larson L."/>
            <person name="Lui A."/>
            <person name="MacDonald P.J.P."/>
            <person name="Montmayeur A."/>
            <person name="Murphy C."/>
            <person name="Neiman D."/>
            <person name="Pearson M."/>
            <person name="Priest M."/>
            <person name="Roberts A."/>
            <person name="Saif S."/>
            <person name="Shea T."/>
            <person name="Shenoy N."/>
            <person name="Sisk P."/>
            <person name="Stolte C."/>
            <person name="Sykes S."/>
            <person name="Wortman J."/>
            <person name="Nusbaum C."/>
            <person name="Birren B."/>
        </authorList>
    </citation>
    <scope>NUCLEOTIDE SEQUENCE [LARGE SCALE GENOMIC DNA]</scope>
    <source>
        <strain evidence="1 2">54005</strain>
    </source>
</reference>
<dbReference type="EMBL" id="JH658615">
    <property type="protein sequence ID" value="EXK77370.1"/>
    <property type="molecule type" value="Genomic_DNA"/>
</dbReference>
<proteinExistence type="predicted"/>
<dbReference type="Proteomes" id="UP000030663">
    <property type="component" value="Unassembled WGS sequence"/>
</dbReference>
<evidence type="ECO:0000313" key="2">
    <source>
        <dbReference type="Proteomes" id="UP000030663"/>
    </source>
</evidence>
<gene>
    <name evidence="1" type="ORF">FOQG_17918</name>
</gene>
<protein>
    <submittedName>
        <fullName evidence="1">Uncharacterized protein</fullName>
    </submittedName>
</protein>
<dbReference type="AlphaFoldDB" id="X0B5H5"/>
<evidence type="ECO:0000313" key="1">
    <source>
        <dbReference type="EMBL" id="EXK77370.1"/>
    </source>
</evidence>
<name>X0B5H5_FUSOX</name>